<evidence type="ECO:0000256" key="1">
    <source>
        <dbReference type="SAM" id="MobiDB-lite"/>
    </source>
</evidence>
<dbReference type="InterPro" id="IPR057394">
    <property type="entry name" value="PIGBOS1"/>
</dbReference>
<gene>
    <name evidence="2" type="ORF">D9756_005832</name>
</gene>
<dbReference type="AlphaFoldDB" id="A0A8H5D4Q6"/>
<feature type="region of interest" description="Disordered" evidence="1">
    <location>
        <begin position="46"/>
        <end position="65"/>
    </location>
</feature>
<sequence length="65" mass="6911">MAFRQRLVPLLVAAVTGVVSGVYIFKPLVAPQPKLEEVLASESAEPSKLANGTRANVIHDAKKPS</sequence>
<evidence type="ECO:0000313" key="2">
    <source>
        <dbReference type="EMBL" id="KAF5352666.1"/>
    </source>
</evidence>
<organism evidence="2 3">
    <name type="scientific">Leucocoprinus leucothites</name>
    <dbReference type="NCBI Taxonomy" id="201217"/>
    <lineage>
        <taxon>Eukaryota</taxon>
        <taxon>Fungi</taxon>
        <taxon>Dikarya</taxon>
        <taxon>Basidiomycota</taxon>
        <taxon>Agaricomycotina</taxon>
        <taxon>Agaricomycetes</taxon>
        <taxon>Agaricomycetidae</taxon>
        <taxon>Agaricales</taxon>
        <taxon>Agaricineae</taxon>
        <taxon>Agaricaceae</taxon>
        <taxon>Leucocoprinus</taxon>
    </lineage>
</organism>
<name>A0A8H5D4Q6_9AGAR</name>
<evidence type="ECO:0000313" key="3">
    <source>
        <dbReference type="Proteomes" id="UP000559027"/>
    </source>
</evidence>
<keyword evidence="3" id="KW-1185">Reference proteome</keyword>
<dbReference type="Proteomes" id="UP000559027">
    <property type="component" value="Unassembled WGS sequence"/>
</dbReference>
<dbReference type="Pfam" id="PF23670">
    <property type="entry name" value="PIGBOS1"/>
    <property type="match status" value="1"/>
</dbReference>
<comment type="caution">
    <text evidence="2">The sequence shown here is derived from an EMBL/GenBank/DDBJ whole genome shotgun (WGS) entry which is preliminary data.</text>
</comment>
<accession>A0A8H5D4Q6</accession>
<dbReference type="EMBL" id="JAACJO010000011">
    <property type="protein sequence ID" value="KAF5352666.1"/>
    <property type="molecule type" value="Genomic_DNA"/>
</dbReference>
<reference evidence="2 3" key="1">
    <citation type="journal article" date="2020" name="ISME J.">
        <title>Uncovering the hidden diversity of litter-decomposition mechanisms in mushroom-forming fungi.</title>
        <authorList>
            <person name="Floudas D."/>
            <person name="Bentzer J."/>
            <person name="Ahren D."/>
            <person name="Johansson T."/>
            <person name="Persson P."/>
            <person name="Tunlid A."/>
        </authorList>
    </citation>
    <scope>NUCLEOTIDE SEQUENCE [LARGE SCALE GENOMIC DNA]</scope>
    <source>
        <strain evidence="2 3">CBS 146.42</strain>
    </source>
</reference>
<dbReference type="OrthoDB" id="4093673at2759"/>
<proteinExistence type="predicted"/>
<protein>
    <submittedName>
        <fullName evidence="2">Uncharacterized protein</fullName>
    </submittedName>
</protein>